<comment type="pathway">
    <text evidence="4">Cofactor biosynthesis; molybdopterin biosynthesis.</text>
</comment>
<evidence type="ECO:0000256" key="1">
    <source>
        <dbReference type="ARBA" id="ARBA00002901"/>
    </source>
</evidence>
<dbReference type="InterPro" id="IPR036688">
    <property type="entry name" value="MoeA_C_domain_IV_sf"/>
</dbReference>
<reference evidence="6 7" key="1">
    <citation type="submission" date="2024-09" db="EMBL/GenBank/DDBJ databases">
        <authorList>
            <person name="Sun Q."/>
            <person name="Mori K."/>
        </authorList>
    </citation>
    <scope>NUCLEOTIDE SEQUENCE [LARGE SCALE GENOMIC DNA]</scope>
    <source>
        <strain evidence="6 7">CCM 7765</strain>
    </source>
</reference>
<keyword evidence="7" id="KW-1185">Reference proteome</keyword>
<keyword evidence="4" id="KW-0460">Magnesium</keyword>
<name>A0ABV6HNG1_9SPHI</name>
<dbReference type="SUPFAM" id="SSF63882">
    <property type="entry name" value="MoeA N-terminal region -like"/>
    <property type="match status" value="1"/>
</dbReference>
<evidence type="ECO:0000313" key="6">
    <source>
        <dbReference type="EMBL" id="MFC0319453.1"/>
    </source>
</evidence>
<dbReference type="Gene3D" id="3.90.105.10">
    <property type="entry name" value="Molybdopterin biosynthesis moea protein, domain 2"/>
    <property type="match status" value="1"/>
</dbReference>
<dbReference type="EC" id="2.10.1.1" evidence="4"/>
<comment type="cofactor">
    <cofactor evidence="4">
        <name>Mg(2+)</name>
        <dbReference type="ChEBI" id="CHEBI:18420"/>
    </cofactor>
</comment>
<dbReference type="Pfam" id="PF03453">
    <property type="entry name" value="MoeA_N"/>
    <property type="match status" value="1"/>
</dbReference>
<dbReference type="InterPro" id="IPR038987">
    <property type="entry name" value="MoeA-like"/>
</dbReference>
<evidence type="ECO:0000256" key="4">
    <source>
        <dbReference type="RuleBase" id="RU365090"/>
    </source>
</evidence>
<dbReference type="Gene3D" id="2.170.190.11">
    <property type="entry name" value="Molybdopterin biosynthesis moea protein, domain 3"/>
    <property type="match status" value="1"/>
</dbReference>
<dbReference type="SMART" id="SM00852">
    <property type="entry name" value="MoCF_biosynth"/>
    <property type="match status" value="1"/>
</dbReference>
<evidence type="ECO:0000256" key="2">
    <source>
        <dbReference type="ARBA" id="ARBA00010763"/>
    </source>
</evidence>
<comment type="similarity">
    <text evidence="2 4">Belongs to the MoeA family.</text>
</comment>
<comment type="caution">
    <text evidence="6">The sequence shown here is derived from an EMBL/GenBank/DDBJ whole genome shotgun (WGS) entry which is preliminary data.</text>
</comment>
<dbReference type="Pfam" id="PF00994">
    <property type="entry name" value="MoCF_biosynth"/>
    <property type="match status" value="1"/>
</dbReference>
<dbReference type="InterPro" id="IPR036135">
    <property type="entry name" value="MoeA_linker/N_sf"/>
</dbReference>
<keyword evidence="4" id="KW-0479">Metal-binding</keyword>
<dbReference type="InterPro" id="IPR001453">
    <property type="entry name" value="MoaB/Mog_dom"/>
</dbReference>
<feature type="domain" description="MoaB/Mog" evidence="5">
    <location>
        <begin position="177"/>
        <end position="315"/>
    </location>
</feature>
<accession>A0ABV6HNG1</accession>
<dbReference type="RefSeq" id="WP_130855936.1">
    <property type="nucleotide sequence ID" value="NZ_JBHLWO010000002.1"/>
</dbReference>
<proteinExistence type="inferred from homology"/>
<keyword evidence="4" id="KW-0808">Transferase</keyword>
<evidence type="ECO:0000313" key="7">
    <source>
        <dbReference type="Proteomes" id="UP001589774"/>
    </source>
</evidence>
<keyword evidence="4" id="KW-0500">Molybdenum</keyword>
<comment type="catalytic activity">
    <reaction evidence="3">
        <text>adenylyl-molybdopterin + molybdate = Mo-molybdopterin + AMP + H(+)</text>
        <dbReference type="Rhea" id="RHEA:35047"/>
        <dbReference type="ChEBI" id="CHEBI:15378"/>
        <dbReference type="ChEBI" id="CHEBI:36264"/>
        <dbReference type="ChEBI" id="CHEBI:62727"/>
        <dbReference type="ChEBI" id="CHEBI:71302"/>
        <dbReference type="ChEBI" id="CHEBI:456215"/>
        <dbReference type="EC" id="2.10.1.1"/>
    </reaction>
</comment>
<evidence type="ECO:0000259" key="5">
    <source>
        <dbReference type="SMART" id="SM00852"/>
    </source>
</evidence>
<gene>
    <name evidence="6" type="ORF">ACFFI0_14125</name>
</gene>
<keyword evidence="4" id="KW-0501">Molybdenum cofactor biosynthesis</keyword>
<evidence type="ECO:0000256" key="3">
    <source>
        <dbReference type="ARBA" id="ARBA00047317"/>
    </source>
</evidence>
<sequence>MISYEDALRLISSSTKKLHQMTICLSDALGYRLAQEVRADRPYPPYNRAAMDGIAIRFQDYLDGVQNFNIQEVIYAGSASDGVLTHGNCYKIMTGAAVPSSADTIVRNEDLLYVANKASIVHHEKIKSHANIALRGQDLQSGEVVIPYNTYITPSIISLLATLGVTNPVVFRKPKVSVFTTGDEIVGLEESPNEVQIRNSNQYLLTALLAKDGIIPESIRHIKDTEADLYKGFMERMDSDIMLVNGGVSAGDRDLVPTVMKTLGAELLFHHVAIKPGKPLWCGKLPSGCLVFGIPGNPFSCLTTYILFIRSFLNSKPTSSVKFPLACDRIGKSTFDDFFPVQFSEEHKLAPIPINGSGDVRLGLFADGIARHHRANRILKKNDLISFYAF</sequence>
<dbReference type="InterPro" id="IPR005110">
    <property type="entry name" value="MoeA_linker/N"/>
</dbReference>
<dbReference type="Gene3D" id="3.40.980.10">
    <property type="entry name" value="MoaB/Mog-like domain"/>
    <property type="match status" value="1"/>
</dbReference>
<dbReference type="InterPro" id="IPR036425">
    <property type="entry name" value="MoaB/Mog-like_dom_sf"/>
</dbReference>
<organism evidence="6 7">
    <name type="scientific">Olivibacter oleidegradans</name>
    <dbReference type="NCBI Taxonomy" id="760123"/>
    <lineage>
        <taxon>Bacteria</taxon>
        <taxon>Pseudomonadati</taxon>
        <taxon>Bacteroidota</taxon>
        <taxon>Sphingobacteriia</taxon>
        <taxon>Sphingobacteriales</taxon>
        <taxon>Sphingobacteriaceae</taxon>
        <taxon>Olivibacter</taxon>
    </lineage>
</organism>
<dbReference type="PANTHER" id="PTHR10192:SF5">
    <property type="entry name" value="GEPHYRIN"/>
    <property type="match status" value="1"/>
</dbReference>
<dbReference type="CDD" id="cd00887">
    <property type="entry name" value="MoeA"/>
    <property type="match status" value="1"/>
</dbReference>
<dbReference type="Proteomes" id="UP001589774">
    <property type="component" value="Unassembled WGS sequence"/>
</dbReference>
<dbReference type="Gene3D" id="2.40.340.10">
    <property type="entry name" value="MoeA, C-terminal, domain IV"/>
    <property type="match status" value="1"/>
</dbReference>
<comment type="function">
    <text evidence="1 4">Catalyzes the insertion of molybdate into adenylated molybdopterin with the concomitant release of AMP.</text>
</comment>
<protein>
    <recommendedName>
        <fullName evidence="4">Molybdopterin molybdenumtransferase</fullName>
        <ecNumber evidence="4">2.10.1.1</ecNumber>
    </recommendedName>
</protein>
<dbReference type="SUPFAM" id="SSF53218">
    <property type="entry name" value="Molybdenum cofactor biosynthesis proteins"/>
    <property type="match status" value="1"/>
</dbReference>
<dbReference type="EMBL" id="JBHLWO010000002">
    <property type="protein sequence ID" value="MFC0319453.1"/>
    <property type="molecule type" value="Genomic_DNA"/>
</dbReference>
<dbReference type="PANTHER" id="PTHR10192">
    <property type="entry name" value="MOLYBDOPTERIN BIOSYNTHESIS PROTEIN"/>
    <property type="match status" value="1"/>
</dbReference>